<keyword evidence="1" id="KW-0472">Membrane</keyword>
<name>A0AAE3LH78_9FIRM</name>
<dbReference type="EMBL" id="JAOQJZ010000004">
    <property type="protein sequence ID" value="MCU6705359.1"/>
    <property type="molecule type" value="Genomic_DNA"/>
</dbReference>
<keyword evidence="1" id="KW-0812">Transmembrane</keyword>
<evidence type="ECO:0000313" key="3">
    <source>
        <dbReference type="Proteomes" id="UP001208131"/>
    </source>
</evidence>
<dbReference type="AlphaFoldDB" id="A0AAE3LH78"/>
<organism evidence="2 3">
    <name type="scientific">Hominimerdicola aceti</name>
    <dbReference type="NCBI Taxonomy" id="2981726"/>
    <lineage>
        <taxon>Bacteria</taxon>
        <taxon>Bacillati</taxon>
        <taxon>Bacillota</taxon>
        <taxon>Clostridia</taxon>
        <taxon>Eubacteriales</taxon>
        <taxon>Oscillospiraceae</taxon>
        <taxon>Hominimerdicola</taxon>
    </lineage>
</organism>
<keyword evidence="1" id="KW-1133">Transmembrane helix</keyword>
<evidence type="ECO:0000256" key="1">
    <source>
        <dbReference type="SAM" id="Phobius"/>
    </source>
</evidence>
<feature type="transmembrane region" description="Helical" evidence="1">
    <location>
        <begin position="46"/>
        <end position="67"/>
    </location>
</feature>
<feature type="transmembrane region" description="Helical" evidence="1">
    <location>
        <begin position="12"/>
        <end position="34"/>
    </location>
</feature>
<protein>
    <submittedName>
        <fullName evidence="2">Uncharacterized protein</fullName>
    </submittedName>
</protein>
<comment type="caution">
    <text evidence="2">The sequence shown here is derived from an EMBL/GenBank/DDBJ whole genome shotgun (WGS) entry which is preliminary data.</text>
</comment>
<evidence type="ECO:0000313" key="2">
    <source>
        <dbReference type="EMBL" id="MCU6705359.1"/>
    </source>
</evidence>
<keyword evidence="3" id="KW-1185">Reference proteome</keyword>
<dbReference type="Proteomes" id="UP001208131">
    <property type="component" value="Unassembled WGS sequence"/>
</dbReference>
<gene>
    <name evidence="2" type="ORF">OCV57_05380</name>
</gene>
<accession>A0AAE3LH78</accession>
<sequence length="96" mass="11158">MTGFTKSFLWRFILDIIILGIFVRLLQTVILAILSRSMETYSTPFLIIEAVVVSAISMLFICFLTYWNIGVISKKGCYDYPMDSDKWFRNFAIINI</sequence>
<reference evidence="2 3" key="1">
    <citation type="journal article" date="2021" name="ISME Commun">
        <title>Automated analysis of genomic sequences facilitates high-throughput and comprehensive description of bacteria.</title>
        <authorList>
            <person name="Hitch T.C.A."/>
        </authorList>
    </citation>
    <scope>NUCLEOTIDE SEQUENCE [LARGE SCALE GENOMIC DNA]</scope>
    <source>
        <strain evidence="2 3">Sanger_31</strain>
    </source>
</reference>
<proteinExistence type="predicted"/>
<dbReference type="RefSeq" id="WP_022287860.1">
    <property type="nucleotide sequence ID" value="NZ_JAOQJZ010000004.1"/>
</dbReference>